<organism evidence="2 3">
    <name type="scientific">Thalictrum thalictroides</name>
    <name type="common">Rue-anemone</name>
    <name type="synonym">Anemone thalictroides</name>
    <dbReference type="NCBI Taxonomy" id="46969"/>
    <lineage>
        <taxon>Eukaryota</taxon>
        <taxon>Viridiplantae</taxon>
        <taxon>Streptophyta</taxon>
        <taxon>Embryophyta</taxon>
        <taxon>Tracheophyta</taxon>
        <taxon>Spermatophyta</taxon>
        <taxon>Magnoliopsida</taxon>
        <taxon>Ranunculales</taxon>
        <taxon>Ranunculaceae</taxon>
        <taxon>Thalictroideae</taxon>
        <taxon>Thalictrum</taxon>
    </lineage>
</organism>
<evidence type="ECO:0000313" key="2">
    <source>
        <dbReference type="EMBL" id="KAF5199640.1"/>
    </source>
</evidence>
<comment type="caution">
    <text evidence="2">The sequence shown here is derived from an EMBL/GenBank/DDBJ whole genome shotgun (WGS) entry which is preliminary data.</text>
</comment>
<name>A0A7J6WSQ2_THATH</name>
<dbReference type="EMBL" id="JABWDY010011642">
    <property type="protein sequence ID" value="KAF5199640.1"/>
    <property type="molecule type" value="Genomic_DNA"/>
</dbReference>
<evidence type="ECO:0000256" key="1">
    <source>
        <dbReference type="SAM" id="MobiDB-lite"/>
    </source>
</evidence>
<sequence length="184" mass="19782">MSSTTDWHDDDDEEIGKLEAEIRNKYGDGSLEKLRRRRVNPDGTRLGSRVSNMGSNMNKETQVQIQTGAEILVSKEPHNNDGSGLVVAGVSEDDASASGKRTSSVIIQPLEASKETNGVSISNGGIVQEDDGAVKASSWALVLGRSSVSKTSLTYEPPSIVDGKPVVHFKTEEFSQLSESYAQL</sequence>
<feature type="non-terminal residue" evidence="2">
    <location>
        <position position="184"/>
    </location>
</feature>
<proteinExistence type="predicted"/>
<dbReference type="Proteomes" id="UP000554482">
    <property type="component" value="Unassembled WGS sequence"/>
</dbReference>
<protein>
    <submittedName>
        <fullName evidence="2">Uncharacterized protein</fullName>
    </submittedName>
</protein>
<feature type="compositionally biased region" description="Polar residues" evidence="1">
    <location>
        <begin position="49"/>
        <end position="59"/>
    </location>
</feature>
<reference evidence="2 3" key="1">
    <citation type="submission" date="2020-06" db="EMBL/GenBank/DDBJ databases">
        <title>Transcriptomic and genomic resources for Thalictrum thalictroides and T. hernandezii: Facilitating candidate gene discovery in an emerging model plant lineage.</title>
        <authorList>
            <person name="Arias T."/>
            <person name="Riano-Pachon D.M."/>
            <person name="Di Stilio V.S."/>
        </authorList>
    </citation>
    <scope>NUCLEOTIDE SEQUENCE [LARGE SCALE GENOMIC DNA]</scope>
    <source>
        <strain evidence="3">cv. WT478/WT964</strain>
        <tissue evidence="2">Leaves</tissue>
    </source>
</reference>
<feature type="region of interest" description="Disordered" evidence="1">
    <location>
        <begin position="26"/>
        <end position="59"/>
    </location>
</feature>
<keyword evidence="3" id="KW-1185">Reference proteome</keyword>
<accession>A0A7J6WSQ2</accession>
<dbReference type="AlphaFoldDB" id="A0A7J6WSQ2"/>
<gene>
    <name evidence="2" type="ORF">FRX31_010772</name>
</gene>
<evidence type="ECO:0000313" key="3">
    <source>
        <dbReference type="Proteomes" id="UP000554482"/>
    </source>
</evidence>